<gene>
    <name evidence="4" type="ordered locus">Oweho_0455</name>
</gene>
<organism evidence="4 5">
    <name type="scientific">Owenweeksia hongkongensis (strain DSM 17368 / CIP 108786 / JCM 12287 / NRRL B-23963 / UST20020801)</name>
    <dbReference type="NCBI Taxonomy" id="926562"/>
    <lineage>
        <taxon>Bacteria</taxon>
        <taxon>Pseudomonadati</taxon>
        <taxon>Bacteroidota</taxon>
        <taxon>Flavobacteriia</taxon>
        <taxon>Flavobacteriales</taxon>
        <taxon>Owenweeksiaceae</taxon>
        <taxon>Owenweeksia</taxon>
    </lineage>
</organism>
<dbReference type="InterPro" id="IPR052362">
    <property type="entry name" value="HTH-GbsR_regulator"/>
</dbReference>
<keyword evidence="2" id="KW-0238">DNA-binding</keyword>
<dbReference type="eggNOG" id="COG1510">
    <property type="taxonomic scope" value="Bacteria"/>
</dbReference>
<name>G8QZ90_OWEHD</name>
<keyword evidence="1" id="KW-0805">Transcription regulation</keyword>
<proteinExistence type="predicted"/>
<dbReference type="STRING" id="926562.Oweho_0455"/>
<dbReference type="HOGENOM" id="CLU_120349_3_0_10"/>
<dbReference type="Proteomes" id="UP000005631">
    <property type="component" value="Chromosome"/>
</dbReference>
<evidence type="ECO:0000256" key="2">
    <source>
        <dbReference type="ARBA" id="ARBA00023125"/>
    </source>
</evidence>
<evidence type="ECO:0000256" key="3">
    <source>
        <dbReference type="ARBA" id="ARBA00023163"/>
    </source>
</evidence>
<accession>G8QZ90</accession>
<dbReference type="InterPro" id="IPR036388">
    <property type="entry name" value="WH-like_DNA-bd_sf"/>
</dbReference>
<evidence type="ECO:0000256" key="1">
    <source>
        <dbReference type="ARBA" id="ARBA00023015"/>
    </source>
</evidence>
<reference evidence="4 5" key="1">
    <citation type="journal article" date="2012" name="Stand. Genomic Sci.">
        <title>Genome sequence of the orange-pigmented seawater bacterium Owenweeksia hongkongensis type strain (UST20020801(T)).</title>
        <authorList>
            <person name="Riedel T."/>
            <person name="Held B."/>
            <person name="Nolan M."/>
            <person name="Lucas S."/>
            <person name="Lapidus A."/>
            <person name="Tice H."/>
            <person name="Del Rio T.G."/>
            <person name="Cheng J.F."/>
            <person name="Han C."/>
            <person name="Tapia R."/>
            <person name="Goodwin L.A."/>
            <person name="Pitluck S."/>
            <person name="Liolios K."/>
            <person name="Mavromatis K."/>
            <person name="Pagani I."/>
            <person name="Ivanova N."/>
            <person name="Mikhailova N."/>
            <person name="Pati A."/>
            <person name="Chen A."/>
            <person name="Palaniappan K."/>
            <person name="Rohde M."/>
            <person name="Tindall B.J."/>
            <person name="Detter J.C."/>
            <person name="Goker M."/>
            <person name="Woyke T."/>
            <person name="Bristow J."/>
            <person name="Eisen J.A."/>
            <person name="Markowitz V."/>
            <person name="Hugenholtz P."/>
            <person name="Klenk H.P."/>
            <person name="Kyrpides N.C."/>
        </authorList>
    </citation>
    <scope>NUCLEOTIDE SEQUENCE</scope>
    <source>
        <strain evidence="5">DSM 17368 / JCM 12287 / NRRL B-23963</strain>
    </source>
</reference>
<dbReference type="AlphaFoldDB" id="G8QZ90"/>
<protein>
    <recommendedName>
        <fullName evidence="6">Transcriptional regulator</fullName>
    </recommendedName>
</protein>
<evidence type="ECO:0000313" key="4">
    <source>
        <dbReference type="EMBL" id="AEV31473.1"/>
    </source>
</evidence>
<dbReference type="SUPFAM" id="SSF46785">
    <property type="entry name" value="Winged helix' DNA-binding domain"/>
    <property type="match status" value="1"/>
</dbReference>
<evidence type="ECO:0008006" key="6">
    <source>
        <dbReference type="Google" id="ProtNLM"/>
    </source>
</evidence>
<dbReference type="EMBL" id="CP003156">
    <property type="protein sequence ID" value="AEV31473.1"/>
    <property type="molecule type" value="Genomic_DNA"/>
</dbReference>
<keyword evidence="5" id="KW-1185">Reference proteome</keyword>
<dbReference type="RefSeq" id="WP_014200834.1">
    <property type="nucleotide sequence ID" value="NC_016599.1"/>
</dbReference>
<dbReference type="KEGG" id="oho:Oweho_0455"/>
<dbReference type="PANTHER" id="PTHR38465">
    <property type="entry name" value="HTH-TYPE TRANSCRIPTIONAL REGULATOR MJ1563-RELATED"/>
    <property type="match status" value="1"/>
</dbReference>
<dbReference type="GO" id="GO:0003677">
    <property type="term" value="F:DNA binding"/>
    <property type="evidence" value="ECO:0007669"/>
    <property type="project" value="UniProtKB-KW"/>
</dbReference>
<evidence type="ECO:0000313" key="5">
    <source>
        <dbReference type="Proteomes" id="UP000005631"/>
    </source>
</evidence>
<dbReference type="Gene3D" id="1.10.10.10">
    <property type="entry name" value="Winged helix-like DNA-binding domain superfamily/Winged helix DNA-binding domain"/>
    <property type="match status" value="1"/>
</dbReference>
<sequence length="157" mass="18356">MENAIQLTDQQKELIERLGVMHEHEGLQPAVSRVIALLLVSPKTELTFDQIRETLQLSKSATSNAINLLLTTQRLEYITKTGDRKRYFRSKITNWKEDIKSKFSTMNHIADIFDEILKQRPGNTVEFNKNLADIVDFIRYMNKELPNLYKAWEQSRS</sequence>
<keyword evidence="3" id="KW-0804">Transcription</keyword>
<dbReference type="PANTHER" id="PTHR38465:SF1">
    <property type="entry name" value="HTH-TYPE TRANSCRIPTIONAL REGULATOR MJ1563-RELATED"/>
    <property type="match status" value="1"/>
</dbReference>
<dbReference type="InterPro" id="IPR036390">
    <property type="entry name" value="WH_DNA-bd_sf"/>
</dbReference>
<dbReference type="OrthoDB" id="1807857at2"/>